<name>A0A167H901_METRR</name>
<protein>
    <submittedName>
        <fullName evidence="2">Uncharacterized protein</fullName>
    </submittedName>
</protein>
<reference evidence="2 3" key="1">
    <citation type="journal article" date="2016" name="Genome Biol. Evol.">
        <title>Divergent and convergent evolution of fungal pathogenicity.</title>
        <authorList>
            <person name="Shang Y."/>
            <person name="Xiao G."/>
            <person name="Zheng P."/>
            <person name="Cen K."/>
            <person name="Zhan S."/>
            <person name="Wang C."/>
        </authorList>
    </citation>
    <scope>NUCLEOTIDE SEQUENCE [LARGE SCALE GENOMIC DNA]</scope>
    <source>
        <strain evidence="2 3">RCEF 4871</strain>
    </source>
</reference>
<evidence type="ECO:0000256" key="1">
    <source>
        <dbReference type="SAM" id="MobiDB-lite"/>
    </source>
</evidence>
<dbReference type="Proteomes" id="UP000243498">
    <property type="component" value="Unassembled WGS sequence"/>
</dbReference>
<proteinExistence type="predicted"/>
<accession>A0A167H901</accession>
<evidence type="ECO:0000313" key="2">
    <source>
        <dbReference type="EMBL" id="OAA47631.1"/>
    </source>
</evidence>
<organism evidence="2 3">
    <name type="scientific">Metarhizium rileyi (strain RCEF 4871)</name>
    <name type="common">Nomuraea rileyi</name>
    <dbReference type="NCBI Taxonomy" id="1649241"/>
    <lineage>
        <taxon>Eukaryota</taxon>
        <taxon>Fungi</taxon>
        <taxon>Dikarya</taxon>
        <taxon>Ascomycota</taxon>
        <taxon>Pezizomycotina</taxon>
        <taxon>Sordariomycetes</taxon>
        <taxon>Hypocreomycetidae</taxon>
        <taxon>Hypocreales</taxon>
        <taxon>Clavicipitaceae</taxon>
        <taxon>Metarhizium</taxon>
    </lineage>
</organism>
<sequence length="177" mass="19178">MGFRRFSVASVARAHAVSPSKPRATRLGGEETGSLDGRKVGPDLPQQFVAARTFLTSLWVSGGLRSTPYSWGSLTCESKPLPDDGSACGWERYDLDRLKRTRNSAMKTAQMTSIGRCGPVATLQLAVGPTGLVVLWWVQQQLPSLAFNAPQENVWLAYRSQAKVAQPGSAERDQVSA</sequence>
<dbReference type="EMBL" id="AZHC01000005">
    <property type="protein sequence ID" value="OAA47631.1"/>
    <property type="molecule type" value="Genomic_DNA"/>
</dbReference>
<dbReference type="AlphaFoldDB" id="A0A167H901"/>
<comment type="caution">
    <text evidence="2">The sequence shown here is derived from an EMBL/GenBank/DDBJ whole genome shotgun (WGS) entry which is preliminary data.</text>
</comment>
<feature type="region of interest" description="Disordered" evidence="1">
    <location>
        <begin position="17"/>
        <end position="40"/>
    </location>
</feature>
<keyword evidence="3" id="KW-1185">Reference proteome</keyword>
<gene>
    <name evidence="2" type="ORF">NOR_02121</name>
</gene>
<evidence type="ECO:0000313" key="3">
    <source>
        <dbReference type="Proteomes" id="UP000243498"/>
    </source>
</evidence>